<evidence type="ECO:0000313" key="3">
    <source>
        <dbReference type="Proteomes" id="UP000039865"/>
    </source>
</evidence>
<dbReference type="EMBL" id="CCKQ01009382">
    <property type="protein sequence ID" value="CDW80867.1"/>
    <property type="molecule type" value="Genomic_DNA"/>
</dbReference>
<keyword evidence="1" id="KW-0175">Coiled coil</keyword>
<keyword evidence="3" id="KW-1185">Reference proteome</keyword>
<proteinExistence type="predicted"/>
<organism evidence="2 3">
    <name type="scientific">Stylonychia lemnae</name>
    <name type="common">Ciliate</name>
    <dbReference type="NCBI Taxonomy" id="5949"/>
    <lineage>
        <taxon>Eukaryota</taxon>
        <taxon>Sar</taxon>
        <taxon>Alveolata</taxon>
        <taxon>Ciliophora</taxon>
        <taxon>Intramacronucleata</taxon>
        <taxon>Spirotrichea</taxon>
        <taxon>Stichotrichia</taxon>
        <taxon>Sporadotrichida</taxon>
        <taxon>Oxytrichidae</taxon>
        <taxon>Stylonychinae</taxon>
        <taxon>Stylonychia</taxon>
    </lineage>
</organism>
<reference evidence="2 3" key="1">
    <citation type="submission" date="2014-06" db="EMBL/GenBank/DDBJ databases">
        <authorList>
            <person name="Swart Estienne"/>
        </authorList>
    </citation>
    <scope>NUCLEOTIDE SEQUENCE [LARGE SCALE GENOMIC DNA]</scope>
    <source>
        <strain evidence="2 3">130c</strain>
    </source>
</reference>
<name>A0A078AH76_STYLE</name>
<sequence length="152" mass="18270">MNGISTDNKQFEEMLSQDLKKLNRKLNSSQHQYQRKDSKISSYLQQKYPQAFDQMSHAQNTADRFRYQYQKLLYNMTSKQFVDITYKTNFIKENIKNPQSNKRTGKRQYKKQSTKVKGQLLIEKQMQIDRWKNEKIIGNSQQKSLYVVFSCF</sequence>
<dbReference type="AlphaFoldDB" id="A0A078AH76"/>
<dbReference type="Proteomes" id="UP000039865">
    <property type="component" value="Unassembled WGS sequence"/>
</dbReference>
<dbReference type="InParanoid" id="A0A078AH76"/>
<feature type="coiled-coil region" evidence="1">
    <location>
        <begin position="12"/>
        <end position="39"/>
    </location>
</feature>
<accession>A0A078AH76</accession>
<evidence type="ECO:0000256" key="1">
    <source>
        <dbReference type="SAM" id="Coils"/>
    </source>
</evidence>
<protein>
    <submittedName>
        <fullName evidence="2">Uncharacterized protein</fullName>
    </submittedName>
</protein>
<gene>
    <name evidence="2" type="primary">Contig5752.g6163</name>
    <name evidence="2" type="ORF">STYLEM_9871</name>
</gene>
<evidence type="ECO:0000313" key="2">
    <source>
        <dbReference type="EMBL" id="CDW80867.1"/>
    </source>
</evidence>